<dbReference type="GO" id="GO:0016020">
    <property type="term" value="C:membrane"/>
    <property type="evidence" value="ECO:0007669"/>
    <property type="project" value="GOC"/>
</dbReference>
<keyword evidence="3" id="KW-1185">Reference proteome</keyword>
<dbReference type="InterPro" id="IPR029044">
    <property type="entry name" value="Nucleotide-diphossugar_trans"/>
</dbReference>
<dbReference type="EMBL" id="FNEJ01000007">
    <property type="protein sequence ID" value="SDI63864.1"/>
    <property type="molecule type" value="Genomic_DNA"/>
</dbReference>
<accession>A0A1G8M7G5</accession>
<dbReference type="GO" id="GO:0000030">
    <property type="term" value="F:mannosyltransferase activity"/>
    <property type="evidence" value="ECO:0007669"/>
    <property type="project" value="TreeGrafter"/>
</dbReference>
<organism evidence="2 3">
    <name type="scientific">Salipiger marinus</name>
    <dbReference type="NCBI Taxonomy" id="555512"/>
    <lineage>
        <taxon>Bacteria</taxon>
        <taxon>Pseudomonadati</taxon>
        <taxon>Pseudomonadota</taxon>
        <taxon>Alphaproteobacteria</taxon>
        <taxon>Rhodobacterales</taxon>
        <taxon>Roseobacteraceae</taxon>
        <taxon>Salipiger</taxon>
    </lineage>
</organism>
<gene>
    <name evidence="2" type="ORF">SAMN04487993_1007226</name>
</gene>
<evidence type="ECO:0000256" key="1">
    <source>
        <dbReference type="ARBA" id="ARBA00022679"/>
    </source>
</evidence>
<dbReference type="InterPro" id="IPR051706">
    <property type="entry name" value="Glycosyltransferase_domain"/>
</dbReference>
<proteinExistence type="predicted"/>
<name>A0A1G8M7G5_9RHOB</name>
<evidence type="ECO:0008006" key="4">
    <source>
        <dbReference type="Google" id="ProtNLM"/>
    </source>
</evidence>
<dbReference type="GO" id="GO:0051999">
    <property type="term" value="P:mannosyl-inositol phosphorylceramide biosynthetic process"/>
    <property type="evidence" value="ECO:0007669"/>
    <property type="project" value="TreeGrafter"/>
</dbReference>
<dbReference type="AlphaFoldDB" id="A0A1G8M7G5"/>
<dbReference type="RefSeq" id="WP_089846531.1">
    <property type="nucleotide sequence ID" value="NZ_FNEJ01000007.1"/>
</dbReference>
<dbReference type="Proteomes" id="UP000199093">
    <property type="component" value="Unassembled WGS sequence"/>
</dbReference>
<dbReference type="PANTHER" id="PTHR32385:SF15">
    <property type="entry name" value="INOSITOL PHOSPHOCERAMIDE MANNOSYLTRANSFERASE 1"/>
    <property type="match status" value="1"/>
</dbReference>
<dbReference type="InterPro" id="IPR007577">
    <property type="entry name" value="GlycoTrfase_DXD_sugar-bd_CS"/>
</dbReference>
<evidence type="ECO:0000313" key="3">
    <source>
        <dbReference type="Proteomes" id="UP000199093"/>
    </source>
</evidence>
<reference evidence="2 3" key="1">
    <citation type="submission" date="2016-10" db="EMBL/GenBank/DDBJ databases">
        <authorList>
            <person name="de Groot N.N."/>
        </authorList>
    </citation>
    <scope>NUCLEOTIDE SEQUENCE [LARGE SCALE GENOMIC DNA]</scope>
    <source>
        <strain evidence="2 3">DSM 26424</strain>
    </source>
</reference>
<evidence type="ECO:0000313" key="2">
    <source>
        <dbReference type="EMBL" id="SDI63864.1"/>
    </source>
</evidence>
<dbReference type="InterPro" id="IPR011990">
    <property type="entry name" value="TPR-like_helical_dom_sf"/>
</dbReference>
<sequence length="531" mass="57042">MARATRHADARQPAETMTLLALAAALGGLDPAGLRRAVDVARQAGSLRGAWRLQRLLLAQDPTVEAWMGLAGLAAERGHPRAALACHRRAMAVAPRSIRPWNRVFAVLRQQVSQTASALAMTCAEDRLGALPDLSMTRLRAAWQSGEGALCDTLLTREVPPRDLPERAEIAVARALSRDDIATAEAELSALPDRTDPQRGLRLRAAILGGQGRHDAALHLLQAGPADSPERLGALAEAQIRARLWPEAYATLAPLRREVRRARGGKRALRHLLALVDDLVADRALIAQARGCDPAGLARLAEAEPQSLMLALMVLDLPHARPDHAVPIPQRIVQYWEGPAPGRDLIGLMDSWRRHHPDWEHRLVTRAMAQTYLRRAGDPVAAQAFARARTPAARAALVRAAVLLREGGLWAAPDARCQQSLAALTEGASVLVQQDGMGLVEPGLVGCAPGSALARLALRDAVQSVLRDEADADWLSLGKGALTRAAAAAALSESLRALPAHRARAWVALDCPVTQEPAADWLSFDPARYFG</sequence>
<dbReference type="Pfam" id="PF04488">
    <property type="entry name" value="Gly_transf_sug"/>
    <property type="match status" value="1"/>
</dbReference>
<dbReference type="PANTHER" id="PTHR32385">
    <property type="entry name" value="MANNOSYL PHOSPHORYLINOSITOL CERAMIDE SYNTHASE"/>
    <property type="match status" value="1"/>
</dbReference>
<keyword evidence="1" id="KW-0808">Transferase</keyword>
<dbReference type="Gene3D" id="3.90.550.20">
    <property type="match status" value="1"/>
</dbReference>
<dbReference type="SUPFAM" id="SSF48452">
    <property type="entry name" value="TPR-like"/>
    <property type="match status" value="1"/>
</dbReference>
<dbReference type="STRING" id="555512.SAMN04487993_1007226"/>
<dbReference type="SUPFAM" id="SSF53448">
    <property type="entry name" value="Nucleotide-diphospho-sugar transferases"/>
    <property type="match status" value="1"/>
</dbReference>
<protein>
    <recommendedName>
        <fullName evidence="4">Tetratricopeptide repeat-containing protein</fullName>
    </recommendedName>
</protein>